<dbReference type="Gene3D" id="1.25.40.10">
    <property type="entry name" value="Tetratricopeptide repeat domain"/>
    <property type="match status" value="2"/>
</dbReference>
<keyword evidence="8" id="KW-1185">Reference proteome</keyword>
<evidence type="ECO:0000313" key="8">
    <source>
        <dbReference type="Proteomes" id="UP000000598"/>
    </source>
</evidence>
<dbReference type="AlphaFoldDB" id="Q6CXI2"/>
<evidence type="ECO:0000256" key="6">
    <source>
        <dbReference type="ARBA" id="ARBA00038019"/>
    </source>
</evidence>
<dbReference type="PANTHER" id="PTHR17204">
    <property type="entry name" value="PRE-MRNA PROCESSING PROTEIN PRP39-RELATED"/>
    <property type="match status" value="1"/>
</dbReference>
<accession>Q6CXI2</accession>
<dbReference type="GO" id="GO:0030627">
    <property type="term" value="F:pre-mRNA 5'-splice site binding"/>
    <property type="evidence" value="ECO:0007669"/>
    <property type="project" value="TreeGrafter"/>
</dbReference>
<sequence length="615" mass="73313">MFEGLDQTFLKNNDEWVQSYNSVDWNDITTIDKLVVGTEALVQKYNNPNEHVKSNIYKVFDELLGRYPLFFGYWKRYVAVKYQLDGLEGSISTLKASLHSFPTSIDLWIDMLNVYLTHNQNDSELIRNQFRKCESLVGSHFLSHDIWDKHIAYETRLQNWENVFEVYKQVMQQPLHQYARYYTSFKEFLEYHPEFANRESSIHLDTTFISNQEKVNKIWTYESQIKQPFFNIPELPENEIQNWDAYLSFLINNTEFSTELIKSTFERCLIPCLRYEYFWGAYIDWTERTFGPECTFPLFERALRALPADNKSFKQKYIKYLESNMDPYNKLSSKHYMDALYTFQLKWPHDPSSTIKYLRFHKRRYFAASLNDEDKKILEQQSKYATFLDKTIKAYLSGNADTENHDISQQLLAMLNDTTLPILVVELIKVHWLVLKNVIQCRKHFTYFAKLDPIKTSVLFWLTYYKFEKTQKNIARLTKFVDQLGTEIVLPTKVINDIVRDFQGFYLINADYSEYETNLSQSRFGFDPIVHNRFKINNPTWRPNAKLTKDWYKSEKYRSNGHPGLFIDKPQIKNTIIETLASKQLNPAPLPTFRNLEKIHQKPKFDDYMSIDYLK</sequence>
<keyword evidence="2" id="KW-0507">mRNA processing</keyword>
<evidence type="ECO:0000256" key="1">
    <source>
        <dbReference type="ARBA" id="ARBA00004123"/>
    </source>
</evidence>
<dbReference type="GO" id="GO:0000243">
    <property type="term" value="C:commitment complex"/>
    <property type="evidence" value="ECO:0007669"/>
    <property type="project" value="TreeGrafter"/>
</dbReference>
<dbReference type="OMA" id="SLELWCD"/>
<keyword evidence="3" id="KW-0677">Repeat</keyword>
<dbReference type="Pfam" id="PF23241">
    <property type="entry name" value="HAT_PRP39_C"/>
    <property type="match status" value="1"/>
</dbReference>
<dbReference type="PaxDb" id="284590-Q6CXI2"/>
<reference evidence="7 8" key="1">
    <citation type="journal article" date="2004" name="Nature">
        <title>Genome evolution in yeasts.</title>
        <authorList>
            <consortium name="Genolevures"/>
            <person name="Dujon B."/>
            <person name="Sherman D."/>
            <person name="Fischer G."/>
            <person name="Durrens P."/>
            <person name="Casaregola S."/>
            <person name="Lafontaine I."/>
            <person name="de Montigny J."/>
            <person name="Marck C."/>
            <person name="Neuveglise C."/>
            <person name="Talla E."/>
            <person name="Goffard N."/>
            <person name="Frangeul L."/>
            <person name="Aigle M."/>
            <person name="Anthouard V."/>
            <person name="Babour A."/>
            <person name="Barbe V."/>
            <person name="Barnay S."/>
            <person name="Blanchin S."/>
            <person name="Beckerich J.M."/>
            <person name="Beyne E."/>
            <person name="Bleykasten C."/>
            <person name="Boisrame A."/>
            <person name="Boyer J."/>
            <person name="Cattolico L."/>
            <person name="Confanioleri F."/>
            <person name="de Daruvar A."/>
            <person name="Despons L."/>
            <person name="Fabre E."/>
            <person name="Fairhead C."/>
            <person name="Ferry-Dumazet H."/>
            <person name="Groppi A."/>
            <person name="Hantraye F."/>
            <person name="Hennequin C."/>
            <person name="Jauniaux N."/>
            <person name="Joyet P."/>
            <person name="Kachouri R."/>
            <person name="Kerrest A."/>
            <person name="Koszul R."/>
            <person name="Lemaire M."/>
            <person name="Lesur I."/>
            <person name="Ma L."/>
            <person name="Muller H."/>
            <person name="Nicaud J.M."/>
            <person name="Nikolski M."/>
            <person name="Oztas S."/>
            <person name="Ozier-Kalogeropoulos O."/>
            <person name="Pellenz S."/>
            <person name="Potier S."/>
            <person name="Richard G.F."/>
            <person name="Straub M.L."/>
            <person name="Suleau A."/>
            <person name="Swennene D."/>
            <person name="Tekaia F."/>
            <person name="Wesolowski-Louvel M."/>
            <person name="Westhof E."/>
            <person name="Wirth B."/>
            <person name="Zeniou-Meyer M."/>
            <person name="Zivanovic I."/>
            <person name="Bolotin-Fukuhara M."/>
            <person name="Thierry A."/>
            <person name="Bouchier C."/>
            <person name="Caudron B."/>
            <person name="Scarpelli C."/>
            <person name="Gaillardin C."/>
            <person name="Weissenbach J."/>
            <person name="Wincker P."/>
            <person name="Souciet J.L."/>
        </authorList>
    </citation>
    <scope>NUCLEOTIDE SEQUENCE [LARGE SCALE GENOMIC DNA]</scope>
    <source>
        <strain evidence="8">ATCC 8585 / CBS 2359 / DSM 70799 / NBRC 1267 / NRRL Y-1140 / WM37</strain>
    </source>
</reference>
<dbReference type="GO" id="GO:0005685">
    <property type="term" value="C:U1 snRNP"/>
    <property type="evidence" value="ECO:0007669"/>
    <property type="project" value="TreeGrafter"/>
</dbReference>
<evidence type="ECO:0000313" key="7">
    <source>
        <dbReference type="EMBL" id="CAH02945.1"/>
    </source>
</evidence>
<dbReference type="KEGG" id="kla:KLLA0_A08019g"/>
<evidence type="ECO:0000256" key="4">
    <source>
        <dbReference type="ARBA" id="ARBA00023187"/>
    </source>
</evidence>
<dbReference type="InterPro" id="IPR011990">
    <property type="entry name" value="TPR-like_helical_dom_sf"/>
</dbReference>
<dbReference type="Proteomes" id="UP000000598">
    <property type="component" value="Chromosome A"/>
</dbReference>
<dbReference type="FunCoup" id="Q6CXI2">
    <property type="interactions" value="217"/>
</dbReference>
<dbReference type="SUPFAM" id="SSF48452">
    <property type="entry name" value="TPR-like"/>
    <property type="match status" value="1"/>
</dbReference>
<dbReference type="Pfam" id="PF23240">
    <property type="entry name" value="HAT_PRP39_N"/>
    <property type="match status" value="1"/>
</dbReference>
<dbReference type="InterPro" id="IPR059164">
    <property type="entry name" value="HAT_PRP39_C"/>
</dbReference>
<dbReference type="PANTHER" id="PTHR17204:SF5">
    <property type="entry name" value="PRE-MRNA-PROCESSING FACTOR 39"/>
    <property type="match status" value="1"/>
</dbReference>
<evidence type="ECO:0000256" key="3">
    <source>
        <dbReference type="ARBA" id="ARBA00022737"/>
    </source>
</evidence>
<protein>
    <submittedName>
        <fullName evidence="7">KLLA0A08019p</fullName>
    </submittedName>
</protein>
<gene>
    <name evidence="7" type="ORF">KLLA0_A08019g</name>
</gene>
<dbReference type="EMBL" id="CR382121">
    <property type="protein sequence ID" value="CAH02945.1"/>
    <property type="molecule type" value="Genomic_DNA"/>
</dbReference>
<name>Q6CXI2_KLULA</name>
<dbReference type="InParanoid" id="Q6CXI2"/>
<organism evidence="7 8">
    <name type="scientific">Kluyveromyces lactis (strain ATCC 8585 / CBS 2359 / DSM 70799 / NBRC 1267 / NRRL Y-1140 / WM37)</name>
    <name type="common">Yeast</name>
    <name type="synonym">Candida sphaerica</name>
    <dbReference type="NCBI Taxonomy" id="284590"/>
    <lineage>
        <taxon>Eukaryota</taxon>
        <taxon>Fungi</taxon>
        <taxon>Dikarya</taxon>
        <taxon>Ascomycota</taxon>
        <taxon>Saccharomycotina</taxon>
        <taxon>Saccharomycetes</taxon>
        <taxon>Saccharomycetales</taxon>
        <taxon>Saccharomycetaceae</taxon>
        <taxon>Kluyveromyces</taxon>
    </lineage>
</organism>
<comment type="subcellular location">
    <subcellularLocation>
        <location evidence="1">Nucleus</location>
    </subcellularLocation>
</comment>
<dbReference type="eggNOG" id="KOG1258">
    <property type="taxonomic scope" value="Eukaryota"/>
</dbReference>
<evidence type="ECO:0000256" key="2">
    <source>
        <dbReference type="ARBA" id="ARBA00022664"/>
    </source>
</evidence>
<dbReference type="GO" id="GO:0071004">
    <property type="term" value="C:U2-type prespliceosome"/>
    <property type="evidence" value="ECO:0007669"/>
    <property type="project" value="TreeGrafter"/>
</dbReference>
<dbReference type="GO" id="GO:0000395">
    <property type="term" value="P:mRNA 5'-splice site recognition"/>
    <property type="evidence" value="ECO:0007669"/>
    <property type="project" value="TreeGrafter"/>
</dbReference>
<dbReference type="STRING" id="284590.Q6CXI2"/>
<dbReference type="SMART" id="SM00386">
    <property type="entry name" value="HAT"/>
    <property type="match status" value="6"/>
</dbReference>
<evidence type="ECO:0000256" key="5">
    <source>
        <dbReference type="ARBA" id="ARBA00023242"/>
    </source>
</evidence>
<keyword evidence="4" id="KW-0508">mRNA splicing</keyword>
<dbReference type="InterPro" id="IPR003107">
    <property type="entry name" value="HAT"/>
</dbReference>
<comment type="similarity">
    <text evidence="6">Belongs to the PRP39 family.</text>
</comment>
<proteinExistence type="inferred from homology"/>
<keyword evidence="5" id="KW-0539">Nucleus</keyword>
<dbReference type="HOGENOM" id="CLU_024449_0_0_1"/>